<dbReference type="GO" id="GO:0016787">
    <property type="term" value="F:hydrolase activity"/>
    <property type="evidence" value="ECO:0007669"/>
    <property type="project" value="UniProtKB-KW"/>
</dbReference>
<evidence type="ECO:0000256" key="1">
    <source>
        <dbReference type="ARBA" id="ARBA00010923"/>
    </source>
</evidence>
<keyword evidence="5" id="KW-0378">Hydrolase</keyword>
<dbReference type="GO" id="GO:0003677">
    <property type="term" value="F:DNA binding"/>
    <property type="evidence" value="ECO:0007669"/>
    <property type="project" value="UniProtKB-KW"/>
</dbReference>
<dbReference type="PANTHER" id="PTHR30408">
    <property type="entry name" value="TYPE-1 RESTRICTION ENZYME ECOKI SPECIFICITY PROTEIN"/>
    <property type="match status" value="1"/>
</dbReference>
<evidence type="ECO:0000256" key="2">
    <source>
        <dbReference type="ARBA" id="ARBA00022747"/>
    </source>
</evidence>
<keyword evidence="5" id="KW-0540">Nuclease</keyword>
<organism evidence="5 6">
    <name type="scientific">Corynebacterium pseudogenitalium</name>
    <dbReference type="NCBI Taxonomy" id="38303"/>
    <lineage>
        <taxon>Bacteria</taxon>
        <taxon>Bacillati</taxon>
        <taxon>Actinomycetota</taxon>
        <taxon>Actinomycetes</taxon>
        <taxon>Mycobacteriales</taxon>
        <taxon>Corynebacteriaceae</taxon>
        <taxon>Corynebacterium</taxon>
    </lineage>
</organism>
<gene>
    <name evidence="5" type="ORF">KBX22_07415</name>
</gene>
<dbReference type="InterPro" id="IPR044946">
    <property type="entry name" value="Restrct_endonuc_typeI_TRD_sf"/>
</dbReference>
<dbReference type="PANTHER" id="PTHR30408:SF12">
    <property type="entry name" value="TYPE I RESTRICTION ENZYME MJAVIII SPECIFICITY SUBUNIT"/>
    <property type="match status" value="1"/>
</dbReference>
<reference evidence="5 6" key="1">
    <citation type="submission" date="2021-04" db="EMBL/GenBank/DDBJ databases">
        <title>Corynebacterium genitalium sp. nov. and Corynebacterium genitalium sp. nov., two new species of the genus Corynebacterium.</title>
        <authorList>
            <person name="Jaen-Luchoro D."/>
            <person name="Pinyeiro-Iglesias B."/>
            <person name="Al-Shaer S."/>
            <person name="Karlsson R."/>
            <person name="Gonzales-Siles L."/>
            <person name="Cardew S."/>
            <person name="Jensie-Markopolous S."/>
            <person name="Ohlen M."/>
            <person name="Inganas E."/>
            <person name="Moore E.R.B."/>
        </authorList>
    </citation>
    <scope>NUCLEOTIDE SEQUENCE [LARGE SCALE GENOMIC DNA]</scope>
    <source>
        <strain evidence="5 6">CCUG 55013</strain>
    </source>
</reference>
<feature type="domain" description="Type I restriction modification DNA specificity" evidence="4">
    <location>
        <begin position="284"/>
        <end position="405"/>
    </location>
</feature>
<dbReference type="AlphaFoldDB" id="A0ABD4TQH2"/>
<dbReference type="Pfam" id="PF01420">
    <property type="entry name" value="Methylase_S"/>
    <property type="match status" value="1"/>
</dbReference>
<comment type="caution">
    <text evidence="5">The sequence shown here is derived from an EMBL/GenBank/DDBJ whole genome shotgun (WGS) entry which is preliminary data.</text>
</comment>
<dbReference type="CDD" id="cd16961">
    <property type="entry name" value="RMtype1_S_TRD-CR_like"/>
    <property type="match status" value="1"/>
</dbReference>
<comment type="similarity">
    <text evidence="1">Belongs to the type-I restriction system S methylase family.</text>
</comment>
<evidence type="ECO:0000256" key="3">
    <source>
        <dbReference type="ARBA" id="ARBA00023125"/>
    </source>
</evidence>
<dbReference type="SUPFAM" id="SSF116734">
    <property type="entry name" value="DNA methylase specificity domain"/>
    <property type="match status" value="2"/>
</dbReference>
<evidence type="ECO:0000313" key="5">
    <source>
        <dbReference type="EMBL" id="MCQ4614557.1"/>
    </source>
</evidence>
<dbReference type="RefSeq" id="WP_176754822.1">
    <property type="nucleotide sequence ID" value="NZ_JAGPYW010000007.1"/>
</dbReference>
<proteinExistence type="inferred from homology"/>
<evidence type="ECO:0000313" key="6">
    <source>
        <dbReference type="Proteomes" id="UP001205080"/>
    </source>
</evidence>
<dbReference type="EMBL" id="JAGPYW010000007">
    <property type="protein sequence ID" value="MCQ4614557.1"/>
    <property type="molecule type" value="Genomic_DNA"/>
</dbReference>
<keyword evidence="2" id="KW-0680">Restriction system</keyword>
<dbReference type="InterPro" id="IPR052021">
    <property type="entry name" value="Type-I_RS_S_subunit"/>
</dbReference>
<keyword evidence="3" id="KW-0238">DNA-binding</keyword>
<dbReference type="GO" id="GO:0004519">
    <property type="term" value="F:endonuclease activity"/>
    <property type="evidence" value="ECO:0007669"/>
    <property type="project" value="UniProtKB-KW"/>
</dbReference>
<dbReference type="InterPro" id="IPR000055">
    <property type="entry name" value="Restrct_endonuc_typeI_TRD"/>
</dbReference>
<protein>
    <submittedName>
        <fullName evidence="5">Restriction endonuclease subunit S</fullName>
        <ecNumber evidence="5">3.1.21.-</ecNumber>
    </submittedName>
</protein>
<name>A0ABD4TQH2_9CORY</name>
<evidence type="ECO:0000259" key="4">
    <source>
        <dbReference type="Pfam" id="PF01420"/>
    </source>
</evidence>
<accession>A0ABD4TQH2</accession>
<dbReference type="EC" id="3.1.21.-" evidence="5"/>
<dbReference type="Proteomes" id="UP001205080">
    <property type="component" value="Unassembled WGS sequence"/>
</dbReference>
<keyword evidence="5" id="KW-0255">Endonuclease</keyword>
<sequence>MTKKHIPALRFDGFSNPWVLRHLAEFEITTGPFGSTLHAEDYVEHGTPIVTTEHFKSGMLPLTGQGVPQVSDDDRCRLKVYWLQTDDIVFSRVGSVDINARVTELQNGWLFSGRVLRLRPDTTCDAEFLHSVLETDPVRGAIRKRAVGMSMPSINTAILANTSFYQPPTLEEQRAIGELFADLDTLIEQHRTKHANLQQTKTALLQRMFPQDEADEPELRLNGFSAAWDEVRIQNVSDVLVGNPFQSSSFVDDGIRLVRGMNVKRGWLDFDQSLTVFWPSIRGVETFLLDQNDILLQMDGALIGKSFAMVSKTDLPALLVQRVARVRAHHNVDPKFLYQWFAKDFFGYIRSVKTETAVPHLSALDILSFRVKIPPSLEEQRAIGEVFADLDALIAAESRYITQLTQAKTALLQRMFV</sequence>
<dbReference type="GO" id="GO:0009307">
    <property type="term" value="P:DNA restriction-modification system"/>
    <property type="evidence" value="ECO:0007669"/>
    <property type="project" value="UniProtKB-KW"/>
</dbReference>
<dbReference type="CDD" id="cd17259">
    <property type="entry name" value="RMtype1_S_StySKI-TRD2-CR2_like"/>
    <property type="match status" value="1"/>
</dbReference>
<dbReference type="Gene3D" id="3.90.220.20">
    <property type="entry name" value="DNA methylase specificity domains"/>
    <property type="match status" value="2"/>
</dbReference>